<evidence type="ECO:0000256" key="2">
    <source>
        <dbReference type="ARBA" id="ARBA00023015"/>
    </source>
</evidence>
<dbReference type="CDD" id="cd08422">
    <property type="entry name" value="PBP2_CrgA_like"/>
    <property type="match status" value="1"/>
</dbReference>
<dbReference type="PANTHER" id="PTHR30537">
    <property type="entry name" value="HTH-TYPE TRANSCRIPTIONAL REGULATOR"/>
    <property type="match status" value="1"/>
</dbReference>
<keyword evidence="2" id="KW-0805">Transcription regulation</keyword>
<dbReference type="InterPro" id="IPR036390">
    <property type="entry name" value="WH_DNA-bd_sf"/>
</dbReference>
<comment type="caution">
    <text evidence="6">The sequence shown here is derived from an EMBL/GenBank/DDBJ whole genome shotgun (WGS) entry which is preliminary data.</text>
</comment>
<evidence type="ECO:0000259" key="5">
    <source>
        <dbReference type="PROSITE" id="PS50931"/>
    </source>
</evidence>
<dbReference type="Gene3D" id="3.40.190.290">
    <property type="match status" value="1"/>
</dbReference>
<organism evidence="6 7">
    <name type="scientific">Marinobacter xestospongiae</name>
    <dbReference type="NCBI Taxonomy" id="994319"/>
    <lineage>
        <taxon>Bacteria</taxon>
        <taxon>Pseudomonadati</taxon>
        <taxon>Pseudomonadota</taxon>
        <taxon>Gammaproteobacteria</taxon>
        <taxon>Pseudomonadales</taxon>
        <taxon>Marinobacteraceae</taxon>
        <taxon>Marinobacter</taxon>
    </lineage>
</organism>
<dbReference type="PROSITE" id="PS50931">
    <property type="entry name" value="HTH_LYSR"/>
    <property type="match status" value="1"/>
</dbReference>
<name>A0ABU3W2J6_9GAMM</name>
<evidence type="ECO:0000256" key="3">
    <source>
        <dbReference type="ARBA" id="ARBA00023125"/>
    </source>
</evidence>
<accession>A0ABU3W2J6</accession>
<dbReference type="SUPFAM" id="SSF53850">
    <property type="entry name" value="Periplasmic binding protein-like II"/>
    <property type="match status" value="1"/>
</dbReference>
<dbReference type="EMBL" id="JAWIIJ010000019">
    <property type="protein sequence ID" value="MDV2080770.1"/>
    <property type="molecule type" value="Genomic_DNA"/>
</dbReference>
<feature type="domain" description="HTH lysR-type" evidence="5">
    <location>
        <begin position="1"/>
        <end position="59"/>
    </location>
</feature>
<dbReference type="Pfam" id="PF03466">
    <property type="entry name" value="LysR_substrate"/>
    <property type="match status" value="1"/>
</dbReference>
<dbReference type="Gene3D" id="1.10.10.10">
    <property type="entry name" value="Winged helix-like DNA-binding domain superfamily/Winged helix DNA-binding domain"/>
    <property type="match status" value="1"/>
</dbReference>
<dbReference type="RefSeq" id="WP_316975129.1">
    <property type="nucleotide sequence ID" value="NZ_JAWIIJ010000019.1"/>
</dbReference>
<dbReference type="InterPro" id="IPR058163">
    <property type="entry name" value="LysR-type_TF_proteobact-type"/>
</dbReference>
<dbReference type="InterPro" id="IPR000847">
    <property type="entry name" value="LysR_HTH_N"/>
</dbReference>
<dbReference type="InterPro" id="IPR005119">
    <property type="entry name" value="LysR_subst-bd"/>
</dbReference>
<keyword evidence="7" id="KW-1185">Reference proteome</keyword>
<dbReference type="Pfam" id="PF00126">
    <property type="entry name" value="HTH_1"/>
    <property type="match status" value="1"/>
</dbReference>
<evidence type="ECO:0000256" key="1">
    <source>
        <dbReference type="ARBA" id="ARBA00009437"/>
    </source>
</evidence>
<reference evidence="6 7" key="1">
    <citation type="submission" date="2023-10" db="EMBL/GenBank/DDBJ databases">
        <title>Characteristics and mechanism of a salt-tolerant marine origin heterotrophic nitrifying- aerobic denitrifying bacteria Marinobacter xestospongiae HN1.</title>
        <authorList>
            <person name="Qi R."/>
        </authorList>
    </citation>
    <scope>NUCLEOTIDE SEQUENCE [LARGE SCALE GENOMIC DNA]</scope>
    <source>
        <strain evidence="6 7">HN1</strain>
    </source>
</reference>
<evidence type="ECO:0000256" key="4">
    <source>
        <dbReference type="ARBA" id="ARBA00023163"/>
    </source>
</evidence>
<dbReference type="SUPFAM" id="SSF46785">
    <property type="entry name" value="Winged helix' DNA-binding domain"/>
    <property type="match status" value="1"/>
</dbReference>
<gene>
    <name evidence="6" type="ORF">RYS15_18955</name>
</gene>
<dbReference type="InterPro" id="IPR036388">
    <property type="entry name" value="WH-like_DNA-bd_sf"/>
</dbReference>
<dbReference type="PANTHER" id="PTHR30537:SF35">
    <property type="entry name" value="TRANSCRIPTIONAL REGULATORY PROTEIN"/>
    <property type="match status" value="1"/>
</dbReference>
<protein>
    <submittedName>
        <fullName evidence="6">LysR family transcriptional regulator</fullName>
    </submittedName>
</protein>
<keyword evidence="3" id="KW-0238">DNA-binding</keyword>
<evidence type="ECO:0000313" key="7">
    <source>
        <dbReference type="Proteomes" id="UP001269819"/>
    </source>
</evidence>
<comment type="similarity">
    <text evidence="1">Belongs to the LysR transcriptional regulatory family.</text>
</comment>
<keyword evidence="4" id="KW-0804">Transcription</keyword>
<sequence>MDRVKAAIVFNRICEQGSLSAAARVLDMSRPMVSRYLEQMEHWAGTRLLHRSTRKLSLTAAGERVLEQSRELVEVAEQIADQQEAETPAGRLRVACARFTAEHMVMPWLSPFLARYPAMAVDLHVSNQAVNLVEERIDLAIRITNDLDPNVIARRLGACESVLCASPDYLARHGRPTAPEQLALHNCLHYSHFSRGLWHFRQADGERLALDVAGNFSANESSLLTNAARAGMGIALLPELEVRQSLIAGELVPVLEQLEPEPLGVFGLYRSRRHQPLALSLFLESLKAALPAG</sequence>
<evidence type="ECO:0000313" key="6">
    <source>
        <dbReference type="EMBL" id="MDV2080770.1"/>
    </source>
</evidence>
<dbReference type="Proteomes" id="UP001269819">
    <property type="component" value="Unassembled WGS sequence"/>
</dbReference>
<proteinExistence type="inferred from homology"/>